<dbReference type="GO" id="GO:0016740">
    <property type="term" value="F:transferase activity"/>
    <property type="evidence" value="ECO:0007669"/>
    <property type="project" value="UniProtKB-KW"/>
</dbReference>
<sequence>MKIGIVTLPLHANYGGILQVYALQTVLERMGHRVALIDRTLYWGAGPVRRTLVYANRLLKMALGKKIDFFRERKADELRRIPRQYTDIFIRKHIHRRSVVLYSQVRRRDYDALVVGSDQVWRPLYFENTIGNAFLAFAEGWKIGRIAYAASFGTDTWEYTPEETEECSRLAKSFDAVSVREESGIALCRKYLGVDAVQTLDPTLLLQKDDYDALIDTCPAEARCSGSPAGTNDFRISAAPDVSKAPVIVCYILDRSPEKMAVARNLSESLGMEAVSINSRYEDHSAPAEERIQPPVEYWLRSIRDAGFVLTDSFHACVFSIIFRKPFAVIGNEGRGMARFTSLLSEMGLTDRLISADISAEALASLAKSAIDYDAVHAALAKLQRESLSFLETALAKVRSL</sequence>
<dbReference type="InterPro" id="IPR007345">
    <property type="entry name" value="Polysacch_pyruvyl_Trfase"/>
</dbReference>
<dbReference type="AlphaFoldDB" id="A0A9D9NIX0"/>
<proteinExistence type="predicted"/>
<reference evidence="2" key="2">
    <citation type="journal article" date="2021" name="PeerJ">
        <title>Extensive microbial diversity within the chicken gut microbiome revealed by metagenomics and culture.</title>
        <authorList>
            <person name="Gilroy R."/>
            <person name="Ravi A."/>
            <person name="Getino M."/>
            <person name="Pursley I."/>
            <person name="Horton D.L."/>
            <person name="Alikhan N.F."/>
            <person name="Baker D."/>
            <person name="Gharbi K."/>
            <person name="Hall N."/>
            <person name="Watson M."/>
            <person name="Adriaenssens E.M."/>
            <person name="Foster-Nyarko E."/>
            <person name="Jarju S."/>
            <person name="Secka A."/>
            <person name="Antonio M."/>
            <person name="Oren A."/>
            <person name="Chaudhuri R.R."/>
            <person name="La Ragione R."/>
            <person name="Hildebrand F."/>
            <person name="Pallen M.J."/>
        </authorList>
    </citation>
    <scope>NUCLEOTIDE SEQUENCE</scope>
    <source>
        <strain evidence="2">B1-13419</strain>
    </source>
</reference>
<organism evidence="2 3">
    <name type="scientific">Candidatus Cryptobacteroides faecigallinarum</name>
    <dbReference type="NCBI Taxonomy" id="2840763"/>
    <lineage>
        <taxon>Bacteria</taxon>
        <taxon>Pseudomonadati</taxon>
        <taxon>Bacteroidota</taxon>
        <taxon>Bacteroidia</taxon>
        <taxon>Bacteroidales</taxon>
        <taxon>Candidatus Cryptobacteroides</taxon>
    </lineage>
</organism>
<reference evidence="2" key="1">
    <citation type="submission" date="2020-10" db="EMBL/GenBank/DDBJ databases">
        <authorList>
            <person name="Gilroy R."/>
        </authorList>
    </citation>
    <scope>NUCLEOTIDE SEQUENCE</scope>
    <source>
        <strain evidence="2">B1-13419</strain>
    </source>
</reference>
<dbReference type="Proteomes" id="UP000823757">
    <property type="component" value="Unassembled WGS sequence"/>
</dbReference>
<accession>A0A9D9NIX0</accession>
<evidence type="ECO:0000313" key="2">
    <source>
        <dbReference type="EMBL" id="MBO8474738.1"/>
    </source>
</evidence>
<comment type="caution">
    <text evidence="2">The sequence shown here is derived from an EMBL/GenBank/DDBJ whole genome shotgun (WGS) entry which is preliminary data.</text>
</comment>
<evidence type="ECO:0000313" key="3">
    <source>
        <dbReference type="Proteomes" id="UP000823757"/>
    </source>
</evidence>
<name>A0A9D9NIX0_9BACT</name>
<gene>
    <name evidence="2" type="ORF">IAB91_05555</name>
</gene>
<protein>
    <submittedName>
        <fullName evidence="2">Polysaccharide pyruvyl transferase family protein</fullName>
    </submittedName>
</protein>
<dbReference type="Pfam" id="PF04230">
    <property type="entry name" value="PS_pyruv_trans"/>
    <property type="match status" value="1"/>
</dbReference>
<feature type="domain" description="Polysaccharide pyruvyl transferase" evidence="1">
    <location>
        <begin position="13"/>
        <end position="333"/>
    </location>
</feature>
<dbReference type="EMBL" id="JADIMD010000083">
    <property type="protein sequence ID" value="MBO8474738.1"/>
    <property type="molecule type" value="Genomic_DNA"/>
</dbReference>
<keyword evidence="2" id="KW-0808">Transferase</keyword>
<evidence type="ECO:0000259" key="1">
    <source>
        <dbReference type="Pfam" id="PF04230"/>
    </source>
</evidence>